<evidence type="ECO:0000313" key="1">
    <source>
        <dbReference type="EMBL" id="EOD59245.1"/>
    </source>
</evidence>
<evidence type="ECO:0000313" key="2">
    <source>
        <dbReference type="Proteomes" id="UP000014139"/>
    </source>
</evidence>
<keyword evidence="2" id="KW-1185">Reference proteome</keyword>
<dbReference type="AlphaFoldDB" id="R1H6J7"/>
<sequence>MSVFQGAAGLSRRGFLIGAGGAAAAAALTACGSGGGK</sequence>
<dbReference type="EMBL" id="AOUO01000730">
    <property type="protein sequence ID" value="EOD59245.1"/>
    <property type="molecule type" value="Genomic_DNA"/>
</dbReference>
<dbReference type="PROSITE" id="PS51318">
    <property type="entry name" value="TAT"/>
    <property type="match status" value="1"/>
</dbReference>
<comment type="caution">
    <text evidence="1">The sequence shown here is derived from an EMBL/GenBank/DDBJ whole genome shotgun (WGS) entry which is preliminary data.</text>
</comment>
<feature type="non-terminal residue" evidence="1">
    <location>
        <position position="37"/>
    </location>
</feature>
<dbReference type="Proteomes" id="UP000014139">
    <property type="component" value="Unassembled WGS sequence"/>
</dbReference>
<proteinExistence type="predicted"/>
<organism evidence="1 2">
    <name type="scientific">Amycolatopsis vancoresmycina DSM 44592</name>
    <dbReference type="NCBI Taxonomy" id="1292037"/>
    <lineage>
        <taxon>Bacteria</taxon>
        <taxon>Bacillati</taxon>
        <taxon>Actinomycetota</taxon>
        <taxon>Actinomycetes</taxon>
        <taxon>Pseudonocardiales</taxon>
        <taxon>Pseudonocardiaceae</taxon>
        <taxon>Amycolatopsis</taxon>
    </lineage>
</organism>
<name>R1H6J7_9PSEU</name>
<protein>
    <recommendedName>
        <fullName evidence="3">Twin-arginine translocation signal domain-containing protein</fullName>
    </recommendedName>
</protein>
<dbReference type="InterPro" id="IPR006311">
    <property type="entry name" value="TAT_signal"/>
</dbReference>
<reference evidence="1 2" key="1">
    <citation type="submission" date="2013-02" db="EMBL/GenBank/DDBJ databases">
        <title>Draft genome sequence of Amycolatopsis vancoresmycina strain DSM 44592T.</title>
        <authorList>
            <person name="Kumar S."/>
            <person name="Kaur N."/>
            <person name="Kaur C."/>
            <person name="Raghava G.P.S."/>
            <person name="Mayilraj S."/>
        </authorList>
    </citation>
    <scope>NUCLEOTIDE SEQUENCE [LARGE SCALE GENOMIC DNA]</scope>
    <source>
        <strain evidence="1 2">DSM 44592</strain>
    </source>
</reference>
<gene>
    <name evidence="1" type="ORF">H480_41905</name>
</gene>
<accession>R1H6J7</accession>
<evidence type="ECO:0008006" key="3">
    <source>
        <dbReference type="Google" id="ProtNLM"/>
    </source>
</evidence>